<proteinExistence type="predicted"/>
<sequence>MRLLVYTCVFGGYDRVYPPLHADPAVDHVLVTDDARTRVAGWRTVLADRSRFAGSQAANRYYKMLAHREFPGYDASLYADGNIRLLGRTAEFVAPFLRSGAALGAYRHPLRDTVAAEIEACLAEGKLRERTAVDAEWAAYRAEGFADDRGLVEATILMKNHAHPALDAAMQLWWEQFERYGTRDQ</sequence>
<evidence type="ECO:0000313" key="2">
    <source>
        <dbReference type="EMBL" id="QJW84096.1"/>
    </source>
</evidence>
<reference evidence="2 3" key="1">
    <citation type="submission" date="2020-05" db="EMBL/GenBank/DDBJ databases">
        <title>Ramlibacter rhizophilus sp. nov., isolated from rhizosphere soil of national flower Mugunghwa from South Korea.</title>
        <authorList>
            <person name="Zheng-Fei Y."/>
            <person name="Huan T."/>
        </authorList>
    </citation>
    <scope>NUCLEOTIDE SEQUENCE [LARGE SCALE GENOMIC DNA]</scope>
    <source>
        <strain evidence="2 3">H242</strain>
    </source>
</reference>
<dbReference type="EMBL" id="CP053418">
    <property type="protein sequence ID" value="QJW84096.1"/>
    <property type="molecule type" value="Genomic_DNA"/>
</dbReference>
<name>A0ABX6P4N5_9BURK</name>
<keyword evidence="3" id="KW-1185">Reference proteome</keyword>
<dbReference type="Proteomes" id="UP000500826">
    <property type="component" value="Chromosome"/>
</dbReference>
<evidence type="ECO:0000259" key="1">
    <source>
        <dbReference type="Pfam" id="PF04765"/>
    </source>
</evidence>
<organism evidence="2 3">
    <name type="scientific">Ramlibacter terrae</name>
    <dbReference type="NCBI Taxonomy" id="2732511"/>
    <lineage>
        <taxon>Bacteria</taxon>
        <taxon>Pseudomonadati</taxon>
        <taxon>Pseudomonadota</taxon>
        <taxon>Betaproteobacteria</taxon>
        <taxon>Burkholderiales</taxon>
        <taxon>Comamonadaceae</taxon>
        <taxon>Ramlibacter</taxon>
    </lineage>
</organism>
<feature type="domain" description="TOD1/MUCI70 glycosyltransferase-like" evidence="1">
    <location>
        <begin position="34"/>
        <end position="185"/>
    </location>
</feature>
<gene>
    <name evidence="2" type="ORF">HK414_09900</name>
</gene>
<dbReference type="PANTHER" id="PTHR12956">
    <property type="entry name" value="ALKALINE CERAMIDASE-RELATED"/>
    <property type="match status" value="1"/>
</dbReference>
<protein>
    <submittedName>
        <fullName evidence="2">DUF616 domain-containing protein</fullName>
    </submittedName>
</protein>
<dbReference type="InterPro" id="IPR006852">
    <property type="entry name" value="TOD1_MUCI70"/>
</dbReference>
<evidence type="ECO:0000313" key="3">
    <source>
        <dbReference type="Proteomes" id="UP000500826"/>
    </source>
</evidence>
<dbReference type="PANTHER" id="PTHR12956:SF17">
    <property type="entry name" value="OS01G0749100 PROTEIN"/>
    <property type="match status" value="1"/>
</dbReference>
<dbReference type="InterPro" id="IPR048354">
    <property type="entry name" value="TOD1_MUCI70_glycTrfase_dom"/>
</dbReference>
<dbReference type="Pfam" id="PF04765">
    <property type="entry name" value="TOD1_MUCI70"/>
    <property type="match status" value="1"/>
</dbReference>
<reference evidence="2 3" key="2">
    <citation type="submission" date="2020-05" db="EMBL/GenBank/DDBJ databases">
        <authorList>
            <person name="Khan S.A."/>
            <person name="Jeon C.O."/>
            <person name="Chun B.H."/>
        </authorList>
    </citation>
    <scope>NUCLEOTIDE SEQUENCE [LARGE SCALE GENOMIC DNA]</scope>
    <source>
        <strain evidence="2 3">H242</strain>
    </source>
</reference>
<accession>A0ABX6P4N5</accession>